<evidence type="ECO:0000313" key="2">
    <source>
        <dbReference type="Proteomes" id="UP001056120"/>
    </source>
</evidence>
<dbReference type="EMBL" id="CM042019">
    <property type="protein sequence ID" value="KAI3825240.1"/>
    <property type="molecule type" value="Genomic_DNA"/>
</dbReference>
<organism evidence="1 2">
    <name type="scientific">Smallanthus sonchifolius</name>
    <dbReference type="NCBI Taxonomy" id="185202"/>
    <lineage>
        <taxon>Eukaryota</taxon>
        <taxon>Viridiplantae</taxon>
        <taxon>Streptophyta</taxon>
        <taxon>Embryophyta</taxon>
        <taxon>Tracheophyta</taxon>
        <taxon>Spermatophyta</taxon>
        <taxon>Magnoliopsida</taxon>
        <taxon>eudicotyledons</taxon>
        <taxon>Gunneridae</taxon>
        <taxon>Pentapetalae</taxon>
        <taxon>asterids</taxon>
        <taxon>campanulids</taxon>
        <taxon>Asterales</taxon>
        <taxon>Asteraceae</taxon>
        <taxon>Asteroideae</taxon>
        <taxon>Heliantheae alliance</taxon>
        <taxon>Millerieae</taxon>
        <taxon>Smallanthus</taxon>
    </lineage>
</organism>
<keyword evidence="2" id="KW-1185">Reference proteome</keyword>
<comment type="caution">
    <text evidence="1">The sequence shown here is derived from an EMBL/GenBank/DDBJ whole genome shotgun (WGS) entry which is preliminary data.</text>
</comment>
<accession>A0ACB9JYV8</accession>
<proteinExistence type="predicted"/>
<reference evidence="1 2" key="2">
    <citation type="journal article" date="2022" name="Mol. Ecol. Resour.">
        <title>The genomes of chicory, endive, great burdock and yacon provide insights into Asteraceae paleo-polyploidization history and plant inulin production.</title>
        <authorList>
            <person name="Fan W."/>
            <person name="Wang S."/>
            <person name="Wang H."/>
            <person name="Wang A."/>
            <person name="Jiang F."/>
            <person name="Liu H."/>
            <person name="Zhao H."/>
            <person name="Xu D."/>
            <person name="Zhang Y."/>
        </authorList>
    </citation>
    <scope>NUCLEOTIDE SEQUENCE [LARGE SCALE GENOMIC DNA]</scope>
    <source>
        <strain evidence="2">cv. Yunnan</strain>
        <tissue evidence="1">Leaves</tissue>
    </source>
</reference>
<sequence length="229" mass="26540">MGNMDLFVKFKRDFGINTHGNESDFTFIHGIGEVKDPVHGRLKTLQCVGYVPKVDNNTLTIEQLYKQGIEVEFNCDKCRLMKICFKKREDLFKYKSETDLENEYLKKHYNGFAKTCQEILGDIGENSNQGEGMDDNINMLDRAKQNHEDAYFKREKWALGTYLDNYKDSLDQTDEEVCPIRDFPPGCGPANHVNSTLARNKEPEEEFDGEKLDDTNDVRRFGRLHSCQE</sequence>
<dbReference type="Proteomes" id="UP001056120">
    <property type="component" value="Linkage Group LG02"/>
</dbReference>
<gene>
    <name evidence="1" type="ORF">L1987_06721</name>
</gene>
<evidence type="ECO:0000313" key="1">
    <source>
        <dbReference type="EMBL" id="KAI3825240.1"/>
    </source>
</evidence>
<protein>
    <submittedName>
        <fullName evidence="1">Uncharacterized protein</fullName>
    </submittedName>
</protein>
<name>A0ACB9JYV8_9ASTR</name>
<reference evidence="2" key="1">
    <citation type="journal article" date="2022" name="Mol. Ecol. Resour.">
        <title>The genomes of chicory, endive, great burdock and yacon provide insights into Asteraceae palaeo-polyploidization history and plant inulin production.</title>
        <authorList>
            <person name="Fan W."/>
            <person name="Wang S."/>
            <person name="Wang H."/>
            <person name="Wang A."/>
            <person name="Jiang F."/>
            <person name="Liu H."/>
            <person name="Zhao H."/>
            <person name="Xu D."/>
            <person name="Zhang Y."/>
        </authorList>
    </citation>
    <scope>NUCLEOTIDE SEQUENCE [LARGE SCALE GENOMIC DNA]</scope>
    <source>
        <strain evidence="2">cv. Yunnan</strain>
    </source>
</reference>